<dbReference type="InterPro" id="IPR050697">
    <property type="entry name" value="Adenylyl/Guanylyl_Cyclase_3/4"/>
</dbReference>
<dbReference type="EMBL" id="LR796860">
    <property type="protein sequence ID" value="CAB4170346.1"/>
    <property type="molecule type" value="Genomic_DNA"/>
</dbReference>
<evidence type="ECO:0000313" key="9">
    <source>
        <dbReference type="EMBL" id="CAB5227678.1"/>
    </source>
</evidence>
<evidence type="ECO:0000313" key="5">
    <source>
        <dbReference type="EMBL" id="CAB4182084.1"/>
    </source>
</evidence>
<dbReference type="SMART" id="SM00044">
    <property type="entry name" value="CYCc"/>
    <property type="match status" value="1"/>
</dbReference>
<dbReference type="EMBL" id="LR798378">
    <property type="protein sequence ID" value="CAB5227678.1"/>
    <property type="molecule type" value="Genomic_DNA"/>
</dbReference>
<dbReference type="GO" id="GO:0006171">
    <property type="term" value="P:cAMP biosynthetic process"/>
    <property type="evidence" value="ECO:0007669"/>
    <property type="project" value="TreeGrafter"/>
</dbReference>
<feature type="domain" description="Guanylate cyclase" evidence="2">
    <location>
        <begin position="429"/>
        <end position="563"/>
    </location>
</feature>
<dbReference type="EMBL" id="LR797021">
    <property type="protein sequence ID" value="CAB4182084.1"/>
    <property type="molecule type" value="Genomic_DNA"/>
</dbReference>
<accession>A0A6J5T4I2</accession>
<dbReference type="Pfam" id="PF05226">
    <property type="entry name" value="CHASE2"/>
    <property type="match status" value="1"/>
</dbReference>
<dbReference type="SMART" id="SM01080">
    <property type="entry name" value="CHASE2"/>
    <property type="match status" value="1"/>
</dbReference>
<dbReference type="PANTHER" id="PTHR43081">
    <property type="entry name" value="ADENYLATE CYCLASE, TERMINAL-DIFFERENTIATION SPECIFIC-RELATED"/>
    <property type="match status" value="1"/>
</dbReference>
<name>A0A6J5T4I2_9CAUD</name>
<keyword evidence="1" id="KW-0812">Transmembrane</keyword>
<reference evidence="8" key="1">
    <citation type="submission" date="2020-05" db="EMBL/GenBank/DDBJ databases">
        <authorList>
            <person name="Chiriac C."/>
            <person name="Salcher M."/>
            <person name="Ghai R."/>
            <person name="Kavagutti S V."/>
        </authorList>
    </citation>
    <scope>NUCLEOTIDE SEQUENCE</scope>
</reference>
<organism evidence="8">
    <name type="scientific">uncultured Caudovirales phage</name>
    <dbReference type="NCBI Taxonomy" id="2100421"/>
    <lineage>
        <taxon>Viruses</taxon>
        <taxon>Duplodnaviria</taxon>
        <taxon>Heunggongvirae</taxon>
        <taxon>Uroviricota</taxon>
        <taxon>Caudoviricetes</taxon>
        <taxon>Peduoviridae</taxon>
        <taxon>Maltschvirus</taxon>
        <taxon>Maltschvirus maltsch</taxon>
    </lineage>
</organism>
<evidence type="ECO:0000313" key="4">
    <source>
        <dbReference type="EMBL" id="CAB4176944.1"/>
    </source>
</evidence>
<dbReference type="InterPro" id="IPR007890">
    <property type="entry name" value="CHASE2"/>
</dbReference>
<evidence type="ECO:0000313" key="7">
    <source>
        <dbReference type="EMBL" id="CAB4211110.1"/>
    </source>
</evidence>
<dbReference type="EMBL" id="LR796945">
    <property type="protein sequence ID" value="CAB4176944.1"/>
    <property type="molecule type" value="Genomic_DNA"/>
</dbReference>
<feature type="transmembrane region" description="Helical" evidence="1">
    <location>
        <begin position="7"/>
        <end position="27"/>
    </location>
</feature>
<evidence type="ECO:0000259" key="2">
    <source>
        <dbReference type="PROSITE" id="PS50125"/>
    </source>
</evidence>
<keyword evidence="1" id="KW-1133">Transmembrane helix</keyword>
<dbReference type="EMBL" id="LR797518">
    <property type="protein sequence ID" value="CAB4222549.1"/>
    <property type="molecule type" value="Genomic_DNA"/>
</dbReference>
<protein>
    <submittedName>
        <fullName evidence="8">CHD domain containing protein</fullName>
    </submittedName>
</protein>
<evidence type="ECO:0000313" key="3">
    <source>
        <dbReference type="EMBL" id="CAB4170346.1"/>
    </source>
</evidence>
<dbReference type="InterPro" id="IPR001054">
    <property type="entry name" value="A/G_cyclase"/>
</dbReference>
<feature type="transmembrane region" description="Helical" evidence="1">
    <location>
        <begin position="338"/>
        <end position="357"/>
    </location>
</feature>
<keyword evidence="1" id="KW-0472">Membrane</keyword>
<dbReference type="EMBL" id="LR797157">
    <property type="protein sequence ID" value="CAB4190739.1"/>
    <property type="molecule type" value="Genomic_DNA"/>
</dbReference>
<feature type="transmembrane region" description="Helical" evidence="1">
    <location>
        <begin position="311"/>
        <end position="331"/>
    </location>
</feature>
<dbReference type="InterPro" id="IPR029787">
    <property type="entry name" value="Nucleotide_cyclase"/>
</dbReference>
<dbReference type="Pfam" id="PF00211">
    <property type="entry name" value="Guanylate_cyc"/>
    <property type="match status" value="1"/>
</dbReference>
<dbReference type="PANTHER" id="PTHR43081:SF1">
    <property type="entry name" value="ADENYLATE CYCLASE, TERMINAL-DIFFERENTIATION SPECIFIC"/>
    <property type="match status" value="1"/>
</dbReference>
<sequence length="685" mass="76086">METLGKYLTSTWAVAISVCLLLTLYVVNPGPIQTLQLKTFDYLITSLAKKQSDEIVVVNFGEKSVEKFGQWPFDRRDIAKTIDKLKENGASVIVAPILFSEKDRAGGDSELAKVLDGVILAQTPTTQNAKPDSVRRGFASIGPVDPARFVYRWAGGLRPLDQYAEAASGVGVVATVPELDGVVRRVPLLVNIASGLYPSIPLETIRVAAGDPSFQVKTNEGGIEAVRVPAYPAIDTDERGRIWLAWNTKFKTLEATEINARVKDKIVILGLTIEGVGGIIATPIGEKWAHEIQAQALQTLIDGTSISRSSIARIVEGILLTLLLAICLYIVPRLTVVMTVPFYLLFVAGVSVGSYYLFKTNLQLWDPSYIILAGSIVFGHLVFNNFAREFRLKQQIKKQFGTYLSPALVEKLQKNPELLRLGGETREISIMFTDVRGFTNISEHYGADVQGLTQIMNRYMTAMTAKIIQNEGTLDKYIGDAQMAFWNAPLDDEMHARHAVKTALEMLGDLERFNKEIAVEGVPPFGMGLGINTGSVVVGNMGSSQRFDYTCLGDTVNLASRLEGQSKPYHVKMVIGQQTYEYVKDEYLCLELDCLAVKGKNKGVNIYTIVEKNGLNIAASRSHADFLQHYREQNWDKALEYVPYINQAFEGDMKEYYAMMAERIEEYKLNPLPKDWDGVFRTNSK</sequence>
<evidence type="ECO:0000313" key="8">
    <source>
        <dbReference type="EMBL" id="CAB4222549.1"/>
    </source>
</evidence>
<dbReference type="Gene3D" id="3.30.70.1230">
    <property type="entry name" value="Nucleotide cyclase"/>
    <property type="match status" value="1"/>
</dbReference>
<dbReference type="PROSITE" id="PS50125">
    <property type="entry name" value="GUANYLATE_CYCLASE_2"/>
    <property type="match status" value="1"/>
</dbReference>
<dbReference type="EMBL" id="LR797369">
    <property type="protein sequence ID" value="CAB4211110.1"/>
    <property type="molecule type" value="Genomic_DNA"/>
</dbReference>
<feature type="transmembrane region" description="Helical" evidence="1">
    <location>
        <begin position="369"/>
        <end position="387"/>
    </location>
</feature>
<evidence type="ECO:0000256" key="1">
    <source>
        <dbReference type="SAM" id="Phobius"/>
    </source>
</evidence>
<proteinExistence type="predicted"/>
<evidence type="ECO:0000313" key="6">
    <source>
        <dbReference type="EMBL" id="CAB4190739.1"/>
    </source>
</evidence>
<dbReference type="CDD" id="cd07302">
    <property type="entry name" value="CHD"/>
    <property type="match status" value="1"/>
</dbReference>
<gene>
    <name evidence="5" type="ORF">UFOVP1065_132</name>
    <name evidence="6" type="ORF">UFOVP1198_101</name>
    <name evidence="7" type="ORF">UFOVP1418_93</name>
    <name evidence="9" type="ORF">UFOVP1524_57</name>
    <name evidence="8" type="ORF">UFOVP1651_57</name>
    <name evidence="3" type="ORF">UFOVP908_35</name>
    <name evidence="4" type="ORF">UFOVP990_101</name>
</gene>
<dbReference type="GO" id="GO:0035556">
    <property type="term" value="P:intracellular signal transduction"/>
    <property type="evidence" value="ECO:0007669"/>
    <property type="project" value="InterPro"/>
</dbReference>
<dbReference type="SUPFAM" id="SSF55073">
    <property type="entry name" value="Nucleotide cyclase"/>
    <property type="match status" value="1"/>
</dbReference>